<sequence length="269" mass="29283">MKIAEAVDETWHRVHGSGRLEVPVSVVGALAFLAPPDDERDDVVSYLLSLSAGDFSDFARMQWAIFVKARPDLVNRAWPLISLWHSEWSLDDQAVSAAKSVADAALRAGQLHLTGTDRRRETDLFGALLEVLRSRTAKSARGQFYTPACVAEVMARMVGVPSEGERVLEPTAGTGALLRAAAEAMRELDRDPSTVEWWAVDVDGLAVACLAVNAVLWGLGNKVVLGVGNGLTDEWMPRALAERREPMELARAIRCMADLIRITERPAGG</sequence>
<name>A0ABV8C7D3_9PSEU</name>
<keyword evidence="2" id="KW-0808">Transferase</keyword>
<organism evidence="2 3">
    <name type="scientific">Lentzea rhizosphaerae</name>
    <dbReference type="NCBI Taxonomy" id="2041025"/>
    <lineage>
        <taxon>Bacteria</taxon>
        <taxon>Bacillati</taxon>
        <taxon>Actinomycetota</taxon>
        <taxon>Actinomycetes</taxon>
        <taxon>Pseudonocardiales</taxon>
        <taxon>Pseudonocardiaceae</taxon>
        <taxon>Lentzea</taxon>
    </lineage>
</organism>
<dbReference type="GO" id="GO:0032259">
    <property type="term" value="P:methylation"/>
    <property type="evidence" value="ECO:0007669"/>
    <property type="project" value="UniProtKB-KW"/>
</dbReference>
<gene>
    <name evidence="2" type="ORF">ACFOWZ_41595</name>
</gene>
<accession>A0ABV8C7D3</accession>
<dbReference type="PRINTS" id="PR00507">
    <property type="entry name" value="N12N6MTFRASE"/>
</dbReference>
<evidence type="ECO:0000313" key="2">
    <source>
        <dbReference type="EMBL" id="MFC3898001.1"/>
    </source>
</evidence>
<dbReference type="InterPro" id="IPR003356">
    <property type="entry name" value="DNA_methylase_A-5"/>
</dbReference>
<dbReference type="Proteomes" id="UP001595690">
    <property type="component" value="Unassembled WGS sequence"/>
</dbReference>
<dbReference type="Gene3D" id="3.40.50.150">
    <property type="entry name" value="Vaccinia Virus protein VP39"/>
    <property type="match status" value="1"/>
</dbReference>
<evidence type="ECO:0000259" key="1">
    <source>
        <dbReference type="Pfam" id="PF02384"/>
    </source>
</evidence>
<dbReference type="RefSeq" id="WP_382379497.1">
    <property type="nucleotide sequence ID" value="NZ_JBHRZI010000045.1"/>
</dbReference>
<dbReference type="PANTHER" id="PTHR42998">
    <property type="entry name" value="TYPE I RESTRICTION ENZYME HINDVIIP M PROTEIN-RELATED"/>
    <property type="match status" value="1"/>
</dbReference>
<feature type="domain" description="DNA methylase adenine-specific" evidence="1">
    <location>
        <begin position="122"/>
        <end position="236"/>
    </location>
</feature>
<dbReference type="GO" id="GO:0008168">
    <property type="term" value="F:methyltransferase activity"/>
    <property type="evidence" value="ECO:0007669"/>
    <property type="project" value="UniProtKB-KW"/>
</dbReference>
<protein>
    <submittedName>
        <fullName evidence="2">N-6 DNA methylase</fullName>
    </submittedName>
</protein>
<keyword evidence="2" id="KW-0489">Methyltransferase</keyword>
<dbReference type="InterPro" id="IPR029063">
    <property type="entry name" value="SAM-dependent_MTases_sf"/>
</dbReference>
<dbReference type="InterPro" id="IPR052916">
    <property type="entry name" value="Type-I_RE_MTase_Subunit"/>
</dbReference>
<dbReference type="Pfam" id="PF02384">
    <property type="entry name" value="N6_Mtase"/>
    <property type="match status" value="1"/>
</dbReference>
<keyword evidence="3" id="KW-1185">Reference proteome</keyword>
<dbReference type="SUPFAM" id="SSF53335">
    <property type="entry name" value="S-adenosyl-L-methionine-dependent methyltransferases"/>
    <property type="match status" value="1"/>
</dbReference>
<evidence type="ECO:0000313" key="3">
    <source>
        <dbReference type="Proteomes" id="UP001595690"/>
    </source>
</evidence>
<comment type="caution">
    <text evidence="2">The sequence shown here is derived from an EMBL/GenBank/DDBJ whole genome shotgun (WGS) entry which is preliminary data.</text>
</comment>
<proteinExistence type="predicted"/>
<dbReference type="PANTHER" id="PTHR42998:SF1">
    <property type="entry name" value="TYPE I RESTRICTION ENZYME HINDI METHYLASE SUBUNIT"/>
    <property type="match status" value="1"/>
</dbReference>
<dbReference type="EMBL" id="JBHRZI010000045">
    <property type="protein sequence ID" value="MFC3898001.1"/>
    <property type="molecule type" value="Genomic_DNA"/>
</dbReference>
<reference evidence="3" key="1">
    <citation type="journal article" date="2019" name="Int. J. Syst. Evol. Microbiol.">
        <title>The Global Catalogue of Microorganisms (GCM) 10K type strain sequencing project: providing services to taxonomists for standard genome sequencing and annotation.</title>
        <authorList>
            <consortium name="The Broad Institute Genomics Platform"/>
            <consortium name="The Broad Institute Genome Sequencing Center for Infectious Disease"/>
            <person name="Wu L."/>
            <person name="Ma J."/>
        </authorList>
    </citation>
    <scope>NUCLEOTIDE SEQUENCE [LARGE SCALE GENOMIC DNA]</scope>
    <source>
        <strain evidence="3">CGMCC 4.7405</strain>
    </source>
</reference>